<name>A0A2U9ICA6_9CREN</name>
<dbReference type="InterPro" id="IPR036388">
    <property type="entry name" value="WH-like_DNA-bd_sf"/>
</dbReference>
<dbReference type="PANTHER" id="PTHR30154">
    <property type="entry name" value="LEUCINE-RESPONSIVE REGULATORY PROTEIN"/>
    <property type="match status" value="1"/>
</dbReference>
<dbReference type="RefSeq" id="WP_110269535.1">
    <property type="nucleotide sequence ID" value="NZ_CP029289.2"/>
</dbReference>
<keyword evidence="2" id="KW-0238">DNA-binding</keyword>
<gene>
    <name evidence="6" type="ORF">DFR85_02500</name>
</gene>
<dbReference type="Proteomes" id="UP000248044">
    <property type="component" value="Chromosome"/>
</dbReference>
<dbReference type="InterPro" id="IPR000485">
    <property type="entry name" value="AsnC-type_HTH_dom"/>
</dbReference>
<keyword evidence="1" id="KW-0805">Transcription regulation</keyword>
<dbReference type="CDD" id="cd00090">
    <property type="entry name" value="HTH_ARSR"/>
    <property type="match status" value="1"/>
</dbReference>
<reference evidence="6 7" key="1">
    <citation type="submission" date="2018-05" db="EMBL/GenBank/DDBJ databases">
        <title>Complete Genome Sequences of Extremely Thermoacidophilic, Metal-Mobilizing Type-Strain Members of the Archaeal Family Sulfolobaceae: Acidianus brierleyi DSM-1651T, Acidianus sulfidivorans DSM-18786T, Metallosphaera hakonensis DSM-7519T, and Metallosphaera prunae DSM-10039T.</title>
        <authorList>
            <person name="Counts J.A."/>
            <person name="Kelly R.M."/>
        </authorList>
    </citation>
    <scope>NUCLEOTIDE SEQUENCE [LARGE SCALE GENOMIC DNA]</scope>
    <source>
        <strain evidence="6 7">DSM 1651</strain>
    </source>
</reference>
<dbReference type="GO" id="GO:0005829">
    <property type="term" value="C:cytosol"/>
    <property type="evidence" value="ECO:0007669"/>
    <property type="project" value="TreeGrafter"/>
</dbReference>
<dbReference type="InterPro" id="IPR019887">
    <property type="entry name" value="Tscrpt_reg_AsnC/Lrp_C"/>
</dbReference>
<dbReference type="AlphaFoldDB" id="A0A2U9ICA6"/>
<dbReference type="PROSITE" id="PS50956">
    <property type="entry name" value="HTH_ASNC_2"/>
    <property type="match status" value="1"/>
</dbReference>
<dbReference type="InterPro" id="IPR019888">
    <property type="entry name" value="Tscrpt_reg_AsnC-like"/>
</dbReference>
<dbReference type="KEGG" id="abri:DFR85_02500"/>
<sequence length="160" mass="18575">MELDDTDLRILKMIQGDAKFPLEKMADILRIPKSTIAYRIKKMEKSGIIRGYFTSIDPSSIKLDYVIISLVKAKYGKDYHDILGKKLSELPGVWGVYFVLGDNDFIVMGRYKTREDFMKNYLERLMDMPEIERTNTQVVAKTIKETPYVVIENILNPDNK</sequence>
<accession>A0A2U9ICA6</accession>
<evidence type="ECO:0000256" key="4">
    <source>
        <dbReference type="ARBA" id="ARBA00029440"/>
    </source>
</evidence>
<dbReference type="Pfam" id="PF13412">
    <property type="entry name" value="HTH_24"/>
    <property type="match status" value="1"/>
</dbReference>
<proteinExistence type="predicted"/>
<evidence type="ECO:0000256" key="2">
    <source>
        <dbReference type="ARBA" id="ARBA00023125"/>
    </source>
</evidence>
<keyword evidence="7" id="KW-1185">Reference proteome</keyword>
<dbReference type="SUPFAM" id="SSF46785">
    <property type="entry name" value="Winged helix' DNA-binding domain"/>
    <property type="match status" value="1"/>
</dbReference>
<evidence type="ECO:0000313" key="6">
    <source>
        <dbReference type="EMBL" id="AWR93651.1"/>
    </source>
</evidence>
<dbReference type="GeneID" id="36830990"/>
<dbReference type="SUPFAM" id="SSF54909">
    <property type="entry name" value="Dimeric alpha+beta barrel"/>
    <property type="match status" value="1"/>
</dbReference>
<evidence type="ECO:0000256" key="1">
    <source>
        <dbReference type="ARBA" id="ARBA00023015"/>
    </source>
</evidence>
<evidence type="ECO:0000313" key="7">
    <source>
        <dbReference type="Proteomes" id="UP000248044"/>
    </source>
</evidence>
<feature type="domain" description="HTH asnC-type" evidence="5">
    <location>
        <begin position="3"/>
        <end position="78"/>
    </location>
</feature>
<comment type="pathway">
    <text evidence="4">Amino-acid biosynthesis.</text>
</comment>
<dbReference type="PRINTS" id="PR00033">
    <property type="entry name" value="HTHASNC"/>
</dbReference>
<dbReference type="Pfam" id="PF01037">
    <property type="entry name" value="AsnC_trans_reg"/>
    <property type="match status" value="1"/>
</dbReference>
<dbReference type="InterPro" id="IPR036390">
    <property type="entry name" value="WH_DNA-bd_sf"/>
</dbReference>
<evidence type="ECO:0000256" key="3">
    <source>
        <dbReference type="ARBA" id="ARBA00023163"/>
    </source>
</evidence>
<dbReference type="SMART" id="SM00344">
    <property type="entry name" value="HTH_ASNC"/>
    <property type="match status" value="1"/>
</dbReference>
<dbReference type="GO" id="GO:0043565">
    <property type="term" value="F:sequence-specific DNA binding"/>
    <property type="evidence" value="ECO:0007669"/>
    <property type="project" value="InterPro"/>
</dbReference>
<dbReference type="GO" id="GO:0043200">
    <property type="term" value="P:response to amino acid"/>
    <property type="evidence" value="ECO:0007669"/>
    <property type="project" value="TreeGrafter"/>
</dbReference>
<dbReference type="PANTHER" id="PTHR30154:SF34">
    <property type="entry name" value="TRANSCRIPTIONAL REGULATOR AZLB"/>
    <property type="match status" value="1"/>
</dbReference>
<dbReference type="InterPro" id="IPR011991">
    <property type="entry name" value="ArsR-like_HTH"/>
</dbReference>
<keyword evidence="3" id="KW-0804">Transcription</keyword>
<dbReference type="EMBL" id="CP029289">
    <property type="protein sequence ID" value="AWR93651.1"/>
    <property type="molecule type" value="Genomic_DNA"/>
</dbReference>
<dbReference type="Gene3D" id="1.10.10.10">
    <property type="entry name" value="Winged helix-like DNA-binding domain superfamily/Winged helix DNA-binding domain"/>
    <property type="match status" value="1"/>
</dbReference>
<evidence type="ECO:0000259" key="5">
    <source>
        <dbReference type="PROSITE" id="PS50956"/>
    </source>
</evidence>
<dbReference type="OrthoDB" id="6995at2157"/>
<dbReference type="Gene3D" id="3.30.70.920">
    <property type="match status" value="1"/>
</dbReference>
<organism evidence="6 7">
    <name type="scientific">Acidianus brierleyi</name>
    <dbReference type="NCBI Taxonomy" id="41673"/>
    <lineage>
        <taxon>Archaea</taxon>
        <taxon>Thermoproteota</taxon>
        <taxon>Thermoprotei</taxon>
        <taxon>Sulfolobales</taxon>
        <taxon>Sulfolobaceae</taxon>
        <taxon>Acidianus</taxon>
    </lineage>
</organism>
<protein>
    <submittedName>
        <fullName evidence="6">Lrp/AsnC family transcriptional regulator</fullName>
    </submittedName>
</protein>
<dbReference type="InterPro" id="IPR011008">
    <property type="entry name" value="Dimeric_a/b-barrel"/>
</dbReference>